<accession>A0A0C2X054</accession>
<sequence>MLCFGIIFRQRWYGSLMASGFTWRLCRSTLRNLTIESAYTYARGSGFRWRKSTSLTFLEYLSTNVSEGKKRSESRGAITSPYSAWVERERSDMKTEEVESSRGHYIAESDLHGSAGGSHSDQSR</sequence>
<reference evidence="2 3" key="1">
    <citation type="submission" date="2014-04" db="EMBL/GenBank/DDBJ databases">
        <title>Evolutionary Origins and Diversification of the Mycorrhizal Mutualists.</title>
        <authorList>
            <consortium name="DOE Joint Genome Institute"/>
            <consortium name="Mycorrhizal Genomics Consortium"/>
            <person name="Kohler A."/>
            <person name="Kuo A."/>
            <person name="Nagy L.G."/>
            <person name="Floudas D."/>
            <person name="Copeland A."/>
            <person name="Barry K.W."/>
            <person name="Cichocki N."/>
            <person name="Veneault-Fourrey C."/>
            <person name="LaButti K."/>
            <person name="Lindquist E.A."/>
            <person name="Lipzen A."/>
            <person name="Lundell T."/>
            <person name="Morin E."/>
            <person name="Murat C."/>
            <person name="Riley R."/>
            <person name="Ohm R."/>
            <person name="Sun H."/>
            <person name="Tunlid A."/>
            <person name="Henrissat B."/>
            <person name="Grigoriev I.V."/>
            <person name="Hibbett D.S."/>
            <person name="Martin F."/>
        </authorList>
    </citation>
    <scope>NUCLEOTIDE SEQUENCE [LARGE SCALE GENOMIC DNA]</scope>
    <source>
        <strain evidence="2 3">Koide BX008</strain>
    </source>
</reference>
<feature type="region of interest" description="Disordered" evidence="1">
    <location>
        <begin position="88"/>
        <end position="124"/>
    </location>
</feature>
<proteinExistence type="predicted"/>
<evidence type="ECO:0000313" key="3">
    <source>
        <dbReference type="Proteomes" id="UP000054549"/>
    </source>
</evidence>
<dbReference type="HOGENOM" id="CLU_2003347_0_0_1"/>
<protein>
    <submittedName>
        <fullName evidence="2">Uncharacterized protein</fullName>
    </submittedName>
</protein>
<organism evidence="2 3">
    <name type="scientific">Amanita muscaria (strain Koide BX008)</name>
    <dbReference type="NCBI Taxonomy" id="946122"/>
    <lineage>
        <taxon>Eukaryota</taxon>
        <taxon>Fungi</taxon>
        <taxon>Dikarya</taxon>
        <taxon>Basidiomycota</taxon>
        <taxon>Agaricomycotina</taxon>
        <taxon>Agaricomycetes</taxon>
        <taxon>Agaricomycetidae</taxon>
        <taxon>Agaricales</taxon>
        <taxon>Pluteineae</taxon>
        <taxon>Amanitaceae</taxon>
        <taxon>Amanita</taxon>
    </lineage>
</organism>
<feature type="compositionally biased region" description="Basic and acidic residues" evidence="1">
    <location>
        <begin position="88"/>
        <end position="111"/>
    </location>
</feature>
<name>A0A0C2X054_AMAMK</name>
<evidence type="ECO:0000256" key="1">
    <source>
        <dbReference type="SAM" id="MobiDB-lite"/>
    </source>
</evidence>
<dbReference type="InParanoid" id="A0A0C2X054"/>
<evidence type="ECO:0000313" key="2">
    <source>
        <dbReference type="EMBL" id="KIL62043.1"/>
    </source>
</evidence>
<gene>
    <name evidence="2" type="ORF">M378DRAFT_808036</name>
</gene>
<dbReference type="EMBL" id="KN818276">
    <property type="protein sequence ID" value="KIL62043.1"/>
    <property type="molecule type" value="Genomic_DNA"/>
</dbReference>
<dbReference type="Proteomes" id="UP000054549">
    <property type="component" value="Unassembled WGS sequence"/>
</dbReference>
<dbReference type="AlphaFoldDB" id="A0A0C2X054"/>
<keyword evidence="3" id="KW-1185">Reference proteome</keyword>